<dbReference type="GeneID" id="95967381"/>
<dbReference type="KEGG" id="omr:OXIME_000651"/>
<accession>A0AAX4NH69</accession>
<keyword evidence="2" id="KW-1185">Reference proteome</keyword>
<proteinExistence type="predicted"/>
<organism evidence="1 2">
    <name type="scientific">Oxyplasma meridianum</name>
    <dbReference type="NCBI Taxonomy" id="3073602"/>
    <lineage>
        <taxon>Archaea</taxon>
        <taxon>Methanobacteriati</taxon>
        <taxon>Thermoplasmatota</taxon>
        <taxon>Thermoplasmata</taxon>
        <taxon>Thermoplasmatales</taxon>
        <taxon>Thermoplasmataceae</taxon>
        <taxon>Oxyplasma</taxon>
    </lineage>
</organism>
<sequence length="116" mass="12803">MKNQNNNAIAHFSSNLLNSGSLSIKFNGEAFARVNLNQGDVDILLENGERAKKLSKVMPHSLKKMKTMHLISRITAKIGITVTVSDQKGLILKLGRGVHSIMGNFEVKITRIGKYL</sequence>
<reference evidence="1 2" key="1">
    <citation type="submission" date="2023-09" db="EMBL/GenBank/DDBJ databases">
        <authorList>
            <person name="Golyshina O.V."/>
            <person name="Lunev E.A."/>
            <person name="Bargiela R."/>
            <person name="Gaines M.C."/>
            <person name="Daum B."/>
            <person name="Bale N.J."/>
            <person name="Koenen M."/>
            <person name="Sinninghe Damst J.S."/>
            <person name="Yakimov M."/>
            <person name="Golyshin P.N."/>
        </authorList>
    </citation>
    <scope>NUCLEOTIDE SEQUENCE [LARGE SCALE GENOMIC DNA]</scope>
    <source>
        <strain evidence="1 2">M1</strain>
    </source>
</reference>
<dbReference type="RefSeq" id="WP_393972048.1">
    <property type="nucleotide sequence ID" value="NZ_CP133772.1"/>
</dbReference>
<dbReference type="AlphaFoldDB" id="A0AAX4NH69"/>
<name>A0AAX4NH69_9ARCH</name>
<gene>
    <name evidence="1" type="ORF">OXIME_000651</name>
</gene>
<dbReference type="Proteomes" id="UP001451606">
    <property type="component" value="Chromosome"/>
</dbReference>
<evidence type="ECO:0000313" key="2">
    <source>
        <dbReference type="Proteomes" id="UP001451606"/>
    </source>
</evidence>
<evidence type="ECO:0000313" key="1">
    <source>
        <dbReference type="EMBL" id="WYY00096.1"/>
    </source>
</evidence>
<protein>
    <submittedName>
        <fullName evidence="1">Uncharacterized protein</fullName>
    </submittedName>
</protein>
<dbReference type="EMBL" id="CP133772">
    <property type="protein sequence ID" value="WYY00096.1"/>
    <property type="molecule type" value="Genomic_DNA"/>
</dbReference>